<organism evidence="7 8">
    <name type="scientific">Geotalea uraniireducens (strain Rf4)</name>
    <name type="common">Geobacter uraniireducens</name>
    <dbReference type="NCBI Taxonomy" id="351605"/>
    <lineage>
        <taxon>Bacteria</taxon>
        <taxon>Pseudomonadati</taxon>
        <taxon>Thermodesulfobacteriota</taxon>
        <taxon>Desulfuromonadia</taxon>
        <taxon>Geobacterales</taxon>
        <taxon>Geobacteraceae</taxon>
        <taxon>Geotalea</taxon>
    </lineage>
</organism>
<dbReference type="AlphaFoldDB" id="A5G7X0"/>
<evidence type="ECO:0000256" key="1">
    <source>
        <dbReference type="ARBA" id="ARBA00004651"/>
    </source>
</evidence>
<dbReference type="PANTHER" id="PTHR33529">
    <property type="entry name" value="SLR0882 PROTEIN-RELATED"/>
    <property type="match status" value="1"/>
</dbReference>
<keyword evidence="8" id="KW-1185">Reference proteome</keyword>
<keyword evidence="4 6" id="KW-1133">Transmembrane helix</keyword>
<dbReference type="RefSeq" id="WP_011940539.1">
    <property type="nucleotide sequence ID" value="NC_009483.1"/>
</dbReference>
<feature type="transmembrane region" description="Helical" evidence="6">
    <location>
        <begin position="301"/>
        <end position="320"/>
    </location>
</feature>
<feature type="transmembrane region" description="Helical" evidence="6">
    <location>
        <begin position="95"/>
        <end position="117"/>
    </location>
</feature>
<dbReference type="GO" id="GO:0055085">
    <property type="term" value="P:transmembrane transport"/>
    <property type="evidence" value="ECO:0007669"/>
    <property type="project" value="InterPro"/>
</dbReference>
<keyword evidence="5 6" id="KW-0472">Membrane</keyword>
<dbReference type="EMBL" id="CP000698">
    <property type="protein sequence ID" value="ABQ27888.1"/>
    <property type="molecule type" value="Genomic_DNA"/>
</dbReference>
<evidence type="ECO:0000313" key="8">
    <source>
        <dbReference type="Proteomes" id="UP000006695"/>
    </source>
</evidence>
<evidence type="ECO:0000256" key="4">
    <source>
        <dbReference type="ARBA" id="ARBA00022989"/>
    </source>
</evidence>
<dbReference type="HOGENOM" id="CLU_028799_3_2_7"/>
<dbReference type="GO" id="GO:0043190">
    <property type="term" value="C:ATP-binding cassette (ABC) transporter complex"/>
    <property type="evidence" value="ECO:0007669"/>
    <property type="project" value="InterPro"/>
</dbReference>
<feature type="transmembrane region" description="Helical" evidence="6">
    <location>
        <begin position="277"/>
        <end position="295"/>
    </location>
</feature>
<dbReference type="InterPro" id="IPR030923">
    <property type="entry name" value="LptG"/>
</dbReference>
<evidence type="ECO:0000256" key="3">
    <source>
        <dbReference type="ARBA" id="ARBA00022692"/>
    </source>
</evidence>
<name>A5G7X0_GEOUR</name>
<keyword evidence="3 6" id="KW-0812">Transmembrane</keyword>
<accession>A5G7X0</accession>
<dbReference type="PANTHER" id="PTHR33529:SF6">
    <property type="entry name" value="YJGP_YJGQ FAMILY PERMEASE"/>
    <property type="match status" value="1"/>
</dbReference>
<gene>
    <name evidence="7" type="ordered locus">Gura_3735</name>
</gene>
<feature type="transmembrane region" description="Helical" evidence="6">
    <location>
        <begin position="51"/>
        <end position="75"/>
    </location>
</feature>
<protein>
    <submittedName>
        <fullName evidence="7">Permease YjgP/YjgQ family protein</fullName>
    </submittedName>
</protein>
<evidence type="ECO:0000256" key="2">
    <source>
        <dbReference type="ARBA" id="ARBA00022475"/>
    </source>
</evidence>
<dbReference type="OrthoDB" id="9783403at2"/>
<dbReference type="InterPro" id="IPR005495">
    <property type="entry name" value="LptG/LptF_permease"/>
</dbReference>
<feature type="transmembrane region" description="Helical" evidence="6">
    <location>
        <begin position="12"/>
        <end position="30"/>
    </location>
</feature>
<sequence>MKIFSRYIATAYAKMLGLCLGAFIAIYLVVDFLEKIGRFARANAEWKFIALFFLTRVPEIICQTASMAVLMATLLTLGMLSLNSELTAMRGCGLSLARITAPIFAIAFAVSLSTLFVSEFVMPRCNTQGQYIREVLIDKKSPSTFFRQQNIWHKDENYILKARLFDPATGNLKGITLWKTGTEMEPQQRIEATQGELRGNDWLFRDVVIREMAGGNIISTKSFPALLVKLNLKAADLKVVGKFSDNMGIRELISYCDKLRKGGYDPTRFLAQMHSRISLSFAPVIMAFIGIPFAMRGGRSSGIALGIGTSLGIGFAYFIINSVILSFGQAGVLPPLVSAWATNLIFIMIGIWFGMKVEI</sequence>
<proteinExistence type="predicted"/>
<dbReference type="STRING" id="351605.Gura_3735"/>
<evidence type="ECO:0000256" key="5">
    <source>
        <dbReference type="ARBA" id="ARBA00023136"/>
    </source>
</evidence>
<evidence type="ECO:0000313" key="7">
    <source>
        <dbReference type="EMBL" id="ABQ27888.1"/>
    </source>
</evidence>
<dbReference type="NCBIfam" id="TIGR04408">
    <property type="entry name" value="LptG_lptG"/>
    <property type="match status" value="1"/>
</dbReference>
<dbReference type="Proteomes" id="UP000006695">
    <property type="component" value="Chromosome"/>
</dbReference>
<dbReference type="Pfam" id="PF03739">
    <property type="entry name" value="LptF_LptG"/>
    <property type="match status" value="1"/>
</dbReference>
<evidence type="ECO:0000256" key="6">
    <source>
        <dbReference type="SAM" id="Phobius"/>
    </source>
</evidence>
<dbReference type="GO" id="GO:0015920">
    <property type="term" value="P:lipopolysaccharide transport"/>
    <property type="evidence" value="ECO:0007669"/>
    <property type="project" value="TreeGrafter"/>
</dbReference>
<comment type="subcellular location">
    <subcellularLocation>
        <location evidence="1">Cell membrane</location>
        <topology evidence="1">Multi-pass membrane protein</topology>
    </subcellularLocation>
</comment>
<reference evidence="7 8" key="1">
    <citation type="submission" date="2007-05" db="EMBL/GenBank/DDBJ databases">
        <title>Complete sequence of Geobacter uraniireducens Rf4.</title>
        <authorList>
            <consortium name="US DOE Joint Genome Institute"/>
            <person name="Copeland A."/>
            <person name="Lucas S."/>
            <person name="Lapidus A."/>
            <person name="Barry K."/>
            <person name="Detter J.C."/>
            <person name="Glavina del Rio T."/>
            <person name="Hammon N."/>
            <person name="Israni S."/>
            <person name="Dalin E."/>
            <person name="Tice H."/>
            <person name="Pitluck S."/>
            <person name="Chertkov O."/>
            <person name="Brettin T."/>
            <person name="Bruce D."/>
            <person name="Han C."/>
            <person name="Schmutz J."/>
            <person name="Larimer F."/>
            <person name="Land M."/>
            <person name="Hauser L."/>
            <person name="Kyrpides N."/>
            <person name="Mikhailova N."/>
            <person name="Shelobolina E."/>
            <person name="Aklujkar M."/>
            <person name="Lovley D."/>
            <person name="Richardson P."/>
        </authorList>
    </citation>
    <scope>NUCLEOTIDE SEQUENCE [LARGE SCALE GENOMIC DNA]</scope>
    <source>
        <strain evidence="7 8">Rf4</strain>
    </source>
</reference>
<dbReference type="KEGG" id="gur:Gura_3735"/>
<keyword evidence="2" id="KW-1003">Cell membrane</keyword>
<feature type="transmembrane region" description="Helical" evidence="6">
    <location>
        <begin position="332"/>
        <end position="355"/>
    </location>
</feature>